<reference evidence="1 3" key="1">
    <citation type="journal article" date="2017" name="Front. Microbiol.">
        <title>New Insights into the Diversity of the Genus Faecalibacterium.</title>
        <authorList>
            <person name="Benevides L."/>
            <person name="Burman S."/>
            <person name="Martin R."/>
            <person name="Robert V."/>
            <person name="Thomas M."/>
            <person name="Miquel S."/>
            <person name="Chain F."/>
            <person name="Sokol H."/>
            <person name="Bermudez-Humaran L.G."/>
            <person name="Morrison M."/>
            <person name="Langella P."/>
            <person name="Azevedo V.A."/>
            <person name="Chatel J.M."/>
            <person name="Soares S."/>
        </authorList>
    </citation>
    <scope>NUCLEOTIDE SEQUENCE [LARGE SCALE GENOMIC DNA]</scope>
    <source>
        <strain evidence="1 3">CNCM I 4575</strain>
    </source>
</reference>
<dbReference type="EMBL" id="NMTY01000024">
    <property type="protein sequence ID" value="PDX80884.1"/>
    <property type="molecule type" value="Genomic_DNA"/>
</dbReference>
<evidence type="ECO:0000313" key="1">
    <source>
        <dbReference type="EMBL" id="PDX80884.1"/>
    </source>
</evidence>
<name>A0A2A7ANV9_9FIRM</name>
<proteinExistence type="predicted"/>
<sequence>MNRVDVESAVIAMGDVAVCIKMVDDATEEGNAVQQGRAVQVLMDIFKARYAALVSCVQGDQSAAQGSF</sequence>
<gene>
    <name evidence="1" type="ORF">CGS58_10310</name>
    <name evidence="2" type="ORF">DWZ46_09920</name>
</gene>
<evidence type="ECO:0000313" key="3">
    <source>
        <dbReference type="Proteomes" id="UP000220005"/>
    </source>
</evidence>
<dbReference type="Proteomes" id="UP000260991">
    <property type="component" value="Unassembled WGS sequence"/>
</dbReference>
<comment type="caution">
    <text evidence="1">The sequence shown here is derived from an EMBL/GenBank/DDBJ whole genome shotgun (WGS) entry which is preliminary data.</text>
</comment>
<accession>A0A2A7ANV9</accession>
<dbReference type="Proteomes" id="UP000220005">
    <property type="component" value="Unassembled WGS sequence"/>
</dbReference>
<reference evidence="1" key="2">
    <citation type="submission" date="2017-07" db="EMBL/GenBank/DDBJ databases">
        <authorList>
            <person name="Sun Z.S."/>
            <person name="Albrecht U."/>
            <person name="Echele G."/>
            <person name="Lee C.C."/>
        </authorList>
    </citation>
    <scope>NUCLEOTIDE SEQUENCE</scope>
    <source>
        <strain evidence="1">CNCM I 4575</strain>
    </source>
</reference>
<evidence type="ECO:0000313" key="4">
    <source>
        <dbReference type="Proteomes" id="UP000260991"/>
    </source>
</evidence>
<dbReference type="RefSeq" id="WP_097839809.1">
    <property type="nucleotide sequence ID" value="NZ_CP065376.1"/>
</dbReference>
<protein>
    <submittedName>
        <fullName evidence="1">Uncharacterized protein</fullName>
    </submittedName>
</protein>
<dbReference type="EMBL" id="QVER01000011">
    <property type="protein sequence ID" value="RGB90828.1"/>
    <property type="molecule type" value="Genomic_DNA"/>
</dbReference>
<evidence type="ECO:0000313" key="2">
    <source>
        <dbReference type="EMBL" id="RGB90828.1"/>
    </source>
</evidence>
<reference evidence="2 4" key="3">
    <citation type="submission" date="2018-08" db="EMBL/GenBank/DDBJ databases">
        <title>A genome reference for cultivated species of the human gut microbiota.</title>
        <authorList>
            <person name="Zou Y."/>
            <person name="Xue W."/>
            <person name="Luo G."/>
        </authorList>
    </citation>
    <scope>NUCLEOTIDE SEQUENCE [LARGE SCALE GENOMIC DNA]</scope>
    <source>
        <strain evidence="2 4">AF32-8AC</strain>
    </source>
</reference>
<organism evidence="1 3">
    <name type="scientific">Faecalibacterium prausnitzii</name>
    <dbReference type="NCBI Taxonomy" id="853"/>
    <lineage>
        <taxon>Bacteria</taxon>
        <taxon>Bacillati</taxon>
        <taxon>Bacillota</taxon>
        <taxon>Clostridia</taxon>
        <taxon>Eubacteriales</taxon>
        <taxon>Oscillospiraceae</taxon>
        <taxon>Faecalibacterium</taxon>
    </lineage>
</organism>
<dbReference type="AlphaFoldDB" id="A0A2A7ANV9"/>